<dbReference type="Pfam" id="PF13380">
    <property type="entry name" value="CoA_binding_2"/>
    <property type="match status" value="1"/>
</dbReference>
<dbReference type="RefSeq" id="WP_261968410.1">
    <property type="nucleotide sequence ID" value="NZ_JAHHZF010000004.1"/>
</dbReference>
<dbReference type="GO" id="GO:0005524">
    <property type="term" value="F:ATP binding"/>
    <property type="evidence" value="ECO:0007669"/>
    <property type="project" value="InterPro"/>
</dbReference>
<dbReference type="PANTHER" id="PTHR42793">
    <property type="entry name" value="COA BINDING DOMAIN CONTAINING PROTEIN"/>
    <property type="match status" value="1"/>
</dbReference>
<dbReference type="Gene3D" id="3.30.470.20">
    <property type="entry name" value="ATP-grasp fold, B domain"/>
    <property type="match status" value="1"/>
</dbReference>
<dbReference type="InterPro" id="IPR032875">
    <property type="entry name" value="Succ_CoA_lig_flav_dom"/>
</dbReference>
<evidence type="ECO:0000259" key="2">
    <source>
        <dbReference type="SMART" id="SM00881"/>
    </source>
</evidence>
<organism evidence="3 4">
    <name type="scientific">Prosthecodimorpha staleyi</name>
    <dbReference type="NCBI Taxonomy" id="2840188"/>
    <lineage>
        <taxon>Bacteria</taxon>
        <taxon>Pseudomonadati</taxon>
        <taxon>Pseudomonadota</taxon>
        <taxon>Alphaproteobacteria</taxon>
        <taxon>Hyphomicrobiales</taxon>
        <taxon>Ancalomicrobiaceae</taxon>
        <taxon>Prosthecodimorpha</taxon>
    </lineage>
</organism>
<evidence type="ECO:0000313" key="4">
    <source>
        <dbReference type="Proteomes" id="UP000766595"/>
    </source>
</evidence>
<dbReference type="Gene3D" id="3.40.50.720">
    <property type="entry name" value="NAD(P)-binding Rossmann-like Domain"/>
    <property type="match status" value="1"/>
</dbReference>
<protein>
    <submittedName>
        <fullName evidence="3">Acetate--CoA ligase family protein</fullName>
    </submittedName>
</protein>
<dbReference type="PANTHER" id="PTHR42793:SF4">
    <property type="entry name" value="BLL6376 PROTEIN"/>
    <property type="match status" value="1"/>
</dbReference>
<name>A0A947D3Z4_9HYPH</name>
<sequence>MHDFPLDVAGARMRPTLRRNFRRLLAPQRMAFIGGTQVERTLTTLRDRQFAGEVHVVHPKRTEIAGYRCVPRIADIPNPPDAVFLAVNADATIRALDELRRIDAGGVVCYASGFAEIGEAGAERNRAFIQASGDMAVVGPNCYGLVNYVNHGSIWPSPFPVLETGRGAAVISQSGNVTGHIVSNGRSVPYSYLISAGNQAVLGFEDYIDGLVDDPNVTCLGLFMEGIRDIPAFARACLLARSKAIPVIVCRSGRSDLGAAMAASHTSSLAGRNDFYEALFARLGVIETDTVPQFLEMMKIASLSAPLGGTRLTVSSSSGGDNGLAADYCSFAGLHLPPPTEAEVAAIEPLLPEFGHVSNPFDFTAGNWGNEKLLTPMLTTLLSGDVDAGMLVVDYAPAGSPYRSSPAHEAMDRALAAAGKATGKPVYHASVNTGGITPEASQRMIAQGIVPLQGLHDAAQVIARWAAHGERMRRDAAEGAAALDRLVPHAVPALTGAPRTVNEADSKRRLAAHGLPVPDGRVLSRAELAELPEEAVAAPMALKALHDDLPHKTEAGGVALNLRGRAEILAAADRMSDSVARHAPAIRLERFLLEPMQAPPLAELIVGVKRDPLFGMVLVIGAGGILVELIKDAVPLLLPVGREDVEKALRGLKCFPLLDGFRGRPAADLTAVVDAVMAIAAYAGANLDSLVELDVNPLMVGPSGAVAVDALIVEVPRPD</sequence>
<proteinExistence type="predicted"/>
<feature type="domain" description="CoA-binding" evidence="2">
    <location>
        <begin position="24"/>
        <end position="114"/>
    </location>
</feature>
<dbReference type="AlphaFoldDB" id="A0A947D3Z4"/>
<dbReference type="SUPFAM" id="SSF51735">
    <property type="entry name" value="NAD(P)-binding Rossmann-fold domains"/>
    <property type="match status" value="1"/>
</dbReference>
<evidence type="ECO:0000313" key="3">
    <source>
        <dbReference type="EMBL" id="MBT9289809.1"/>
    </source>
</evidence>
<dbReference type="Pfam" id="PF13549">
    <property type="entry name" value="ATP-grasp_5"/>
    <property type="match status" value="1"/>
</dbReference>
<dbReference type="InterPro" id="IPR036291">
    <property type="entry name" value="NAD(P)-bd_dom_sf"/>
</dbReference>
<dbReference type="EMBL" id="JAHHZF010000004">
    <property type="protein sequence ID" value="MBT9289809.1"/>
    <property type="molecule type" value="Genomic_DNA"/>
</dbReference>
<dbReference type="InterPro" id="IPR016102">
    <property type="entry name" value="Succinyl-CoA_synth-like"/>
</dbReference>
<dbReference type="Gene3D" id="3.40.50.261">
    <property type="entry name" value="Succinyl-CoA synthetase domains"/>
    <property type="match status" value="2"/>
</dbReference>
<dbReference type="SMART" id="SM00881">
    <property type="entry name" value="CoA_binding"/>
    <property type="match status" value="1"/>
</dbReference>
<dbReference type="SUPFAM" id="SSF56059">
    <property type="entry name" value="Glutathione synthetase ATP-binding domain-like"/>
    <property type="match status" value="1"/>
</dbReference>
<dbReference type="GO" id="GO:0006099">
    <property type="term" value="P:tricarboxylic acid cycle"/>
    <property type="evidence" value="ECO:0007669"/>
    <property type="project" value="UniProtKB-KW"/>
</dbReference>
<evidence type="ECO:0000256" key="1">
    <source>
        <dbReference type="ARBA" id="ARBA00022532"/>
    </source>
</evidence>
<dbReference type="GO" id="GO:0016874">
    <property type="term" value="F:ligase activity"/>
    <property type="evidence" value="ECO:0007669"/>
    <property type="project" value="UniProtKB-KW"/>
</dbReference>
<dbReference type="Proteomes" id="UP000766595">
    <property type="component" value="Unassembled WGS sequence"/>
</dbReference>
<gene>
    <name evidence="3" type="ORF">KL771_10100</name>
</gene>
<dbReference type="InterPro" id="IPR003781">
    <property type="entry name" value="CoA-bd"/>
</dbReference>
<reference evidence="3 4" key="1">
    <citation type="submission" date="2021-06" db="EMBL/GenBank/DDBJ databases">
        <authorList>
            <person name="Grouzdev D.S."/>
            <person name="Koziaeva V."/>
        </authorList>
    </citation>
    <scope>NUCLEOTIDE SEQUENCE [LARGE SCALE GENOMIC DNA]</scope>
    <source>
        <strain evidence="3 4">22</strain>
    </source>
</reference>
<dbReference type="Gene3D" id="3.30.1490.20">
    <property type="entry name" value="ATP-grasp fold, A domain"/>
    <property type="match status" value="1"/>
</dbReference>
<keyword evidence="1" id="KW-0816">Tricarboxylic acid cycle</keyword>
<comment type="caution">
    <text evidence="3">The sequence shown here is derived from an EMBL/GenBank/DDBJ whole genome shotgun (WGS) entry which is preliminary data.</text>
</comment>
<dbReference type="InterPro" id="IPR013815">
    <property type="entry name" value="ATP_grasp_subdomain_1"/>
</dbReference>
<accession>A0A947D3Z4</accession>
<dbReference type="SUPFAM" id="SSF52210">
    <property type="entry name" value="Succinyl-CoA synthetase domains"/>
    <property type="match status" value="2"/>
</dbReference>
<keyword evidence="3" id="KW-0436">Ligase</keyword>
<keyword evidence="4" id="KW-1185">Reference proteome</keyword>
<dbReference type="Pfam" id="PF13607">
    <property type="entry name" value="Succ_CoA_lig"/>
    <property type="match status" value="1"/>
</dbReference>